<evidence type="ECO:0000313" key="6">
    <source>
        <dbReference type="EMBL" id="ATP59642.1"/>
    </source>
</evidence>
<dbReference type="EMBL" id="LR214971">
    <property type="protein sequence ID" value="VEU61698.1"/>
    <property type="molecule type" value="Genomic_DNA"/>
</dbReference>
<comment type="function">
    <text evidence="4">Binds as a heterodimer with protein bS6 to the central domain of the 16S rRNA, where it helps stabilize the platform of the 30S subunit.</text>
</comment>
<reference evidence="7 9" key="2">
    <citation type="submission" date="2019-01" db="EMBL/GenBank/DDBJ databases">
        <authorList>
            <consortium name="Pathogen Informatics"/>
        </authorList>
    </citation>
    <scope>NUCLEOTIDE SEQUENCE [LARGE SCALE GENOMIC DNA]</scope>
    <source>
        <strain evidence="7 9">NCTC10125</strain>
    </source>
</reference>
<dbReference type="SUPFAM" id="SSF46911">
    <property type="entry name" value="Ribosomal protein S18"/>
    <property type="match status" value="1"/>
</dbReference>
<dbReference type="GO" id="GO:0003735">
    <property type="term" value="F:structural constituent of ribosome"/>
    <property type="evidence" value="ECO:0007669"/>
    <property type="project" value="InterPro"/>
</dbReference>
<dbReference type="EMBL" id="CP024161">
    <property type="protein sequence ID" value="ATP59642.1"/>
    <property type="molecule type" value="Genomic_DNA"/>
</dbReference>
<dbReference type="AlphaFoldDB" id="A0AAJ5NLB1"/>
<sequence length="88" mass="10393">MNKKYSKKFKKKICQFCDGKIFYIDYKETEILKRYINAFGKIQPSRITGNCAKHQRKLALAVKRARYVALLPFVGDRIRGNYDKSRVN</sequence>
<dbReference type="PANTHER" id="PTHR13479">
    <property type="entry name" value="30S RIBOSOMAL PROTEIN S18"/>
    <property type="match status" value="1"/>
</dbReference>
<keyword evidence="4" id="KW-0694">RNA-binding</keyword>
<dbReference type="NCBIfam" id="TIGR00165">
    <property type="entry name" value="S18"/>
    <property type="match status" value="1"/>
</dbReference>
<dbReference type="GO" id="GO:0006412">
    <property type="term" value="P:translation"/>
    <property type="evidence" value="ECO:0007669"/>
    <property type="project" value="UniProtKB-UniRule"/>
</dbReference>
<evidence type="ECO:0000313" key="8">
    <source>
        <dbReference type="Proteomes" id="UP000224629"/>
    </source>
</evidence>
<keyword evidence="2 4" id="KW-0689">Ribosomal protein</keyword>
<dbReference type="PRINTS" id="PR00974">
    <property type="entry name" value="RIBOSOMALS18"/>
</dbReference>
<evidence type="ECO:0000313" key="9">
    <source>
        <dbReference type="Proteomes" id="UP000289629"/>
    </source>
</evidence>
<dbReference type="Proteomes" id="UP000289629">
    <property type="component" value="Chromosome"/>
</dbReference>
<organism evidence="7 9">
    <name type="scientific">Mesomycoplasma dispar</name>
    <dbReference type="NCBI Taxonomy" id="86660"/>
    <lineage>
        <taxon>Bacteria</taxon>
        <taxon>Bacillati</taxon>
        <taxon>Mycoplasmatota</taxon>
        <taxon>Mycoplasmoidales</taxon>
        <taxon>Metamycoplasmataceae</taxon>
        <taxon>Mesomycoplasma</taxon>
    </lineage>
</organism>
<keyword evidence="4" id="KW-0699">rRNA-binding</keyword>
<dbReference type="PANTHER" id="PTHR13479:SF40">
    <property type="entry name" value="SMALL RIBOSOMAL SUBUNIT PROTEIN BS18M"/>
    <property type="match status" value="1"/>
</dbReference>
<gene>
    <name evidence="4 7" type="primary">rpsR</name>
    <name evidence="6" type="ORF">CSW10_01655</name>
    <name evidence="7" type="ORF">NCTC10125_00341</name>
</gene>
<proteinExistence type="inferred from homology"/>
<keyword evidence="3 4" id="KW-0687">Ribonucleoprotein</keyword>
<evidence type="ECO:0000256" key="2">
    <source>
        <dbReference type="ARBA" id="ARBA00022980"/>
    </source>
</evidence>
<dbReference type="HAMAP" id="MF_00270">
    <property type="entry name" value="Ribosomal_bS18"/>
    <property type="match status" value="1"/>
</dbReference>
<comment type="similarity">
    <text evidence="1 4 5">Belongs to the bacterial ribosomal protein bS18 family.</text>
</comment>
<dbReference type="Pfam" id="PF01084">
    <property type="entry name" value="Ribosomal_S18"/>
    <property type="match status" value="1"/>
</dbReference>
<dbReference type="GO" id="GO:0070181">
    <property type="term" value="F:small ribosomal subunit rRNA binding"/>
    <property type="evidence" value="ECO:0007669"/>
    <property type="project" value="TreeGrafter"/>
</dbReference>
<name>A0AAJ5NLB1_9BACT</name>
<dbReference type="Proteomes" id="UP000224629">
    <property type="component" value="Chromosome"/>
</dbReference>
<dbReference type="InterPro" id="IPR001648">
    <property type="entry name" value="Ribosomal_bS18"/>
</dbReference>
<dbReference type="InterPro" id="IPR036870">
    <property type="entry name" value="Ribosomal_bS18_sf"/>
</dbReference>
<keyword evidence="8" id="KW-1185">Reference proteome</keyword>
<comment type="subunit">
    <text evidence="4">Part of the 30S ribosomal subunit. Forms a tight heterodimer with protein bS6.</text>
</comment>
<evidence type="ECO:0000313" key="7">
    <source>
        <dbReference type="EMBL" id="VEU61698.1"/>
    </source>
</evidence>
<dbReference type="KEGG" id="mds:MDIS_01750"/>
<dbReference type="RefSeq" id="WP_044635367.1">
    <property type="nucleotide sequence ID" value="NZ_CP007229.1"/>
</dbReference>
<protein>
    <recommendedName>
        <fullName evidence="4">Small ribosomal subunit protein bS18</fullName>
    </recommendedName>
</protein>
<evidence type="ECO:0000256" key="1">
    <source>
        <dbReference type="ARBA" id="ARBA00005589"/>
    </source>
</evidence>
<dbReference type="GO" id="GO:0022627">
    <property type="term" value="C:cytosolic small ribosomal subunit"/>
    <property type="evidence" value="ECO:0007669"/>
    <property type="project" value="TreeGrafter"/>
</dbReference>
<accession>A0AAJ5NLB1</accession>
<evidence type="ECO:0000256" key="3">
    <source>
        <dbReference type="ARBA" id="ARBA00023274"/>
    </source>
</evidence>
<dbReference type="Gene3D" id="4.10.640.10">
    <property type="entry name" value="Ribosomal protein S18"/>
    <property type="match status" value="1"/>
</dbReference>
<reference evidence="6 8" key="1">
    <citation type="submission" date="2017-10" db="EMBL/GenBank/DDBJ databases">
        <title>Genome-wide analysis of the first isolated strain mycoplasma dispar GS01.</title>
        <authorList>
            <person name="Hao H."/>
            <person name="Chen S."/>
            <person name="Zhao P."/>
            <person name="Chu Y."/>
            <person name="Liu Y."/>
        </authorList>
    </citation>
    <scope>NUCLEOTIDE SEQUENCE [LARGE SCALE GENOMIC DNA]</scope>
    <source>
        <strain evidence="6 8">GS01</strain>
    </source>
</reference>
<evidence type="ECO:0000256" key="5">
    <source>
        <dbReference type="RuleBase" id="RU003910"/>
    </source>
</evidence>
<evidence type="ECO:0000256" key="4">
    <source>
        <dbReference type="HAMAP-Rule" id="MF_00270"/>
    </source>
</evidence>